<keyword evidence="3" id="KW-1185">Reference proteome</keyword>
<reference evidence="2 3" key="1">
    <citation type="submission" date="2016-02" db="EMBL/GenBank/DDBJ databases">
        <title>Genome analysis of coral dinoflagellate symbionts highlights evolutionary adaptations to a symbiotic lifestyle.</title>
        <authorList>
            <person name="Aranda M."/>
            <person name="Li Y."/>
            <person name="Liew Y.J."/>
            <person name="Baumgarten S."/>
            <person name="Simakov O."/>
            <person name="Wilson M."/>
            <person name="Piel J."/>
            <person name="Ashoor H."/>
            <person name="Bougouffa S."/>
            <person name="Bajic V.B."/>
            <person name="Ryu T."/>
            <person name="Ravasi T."/>
            <person name="Bayer T."/>
            <person name="Micklem G."/>
            <person name="Kim H."/>
            <person name="Bhak J."/>
            <person name="Lajeunesse T.C."/>
            <person name="Voolstra C.R."/>
        </authorList>
    </citation>
    <scope>NUCLEOTIDE SEQUENCE [LARGE SCALE GENOMIC DNA]</scope>
    <source>
        <strain evidence="2 3">CCMP2467</strain>
    </source>
</reference>
<name>A0A1Q9CPD7_SYMMI</name>
<feature type="compositionally biased region" description="Acidic residues" evidence="1">
    <location>
        <begin position="190"/>
        <end position="200"/>
    </location>
</feature>
<accession>A0A1Q9CPD7</accession>
<evidence type="ECO:0000256" key="1">
    <source>
        <dbReference type="SAM" id="MobiDB-lite"/>
    </source>
</evidence>
<organism evidence="2 3">
    <name type="scientific">Symbiodinium microadriaticum</name>
    <name type="common">Dinoflagellate</name>
    <name type="synonym">Zooxanthella microadriatica</name>
    <dbReference type="NCBI Taxonomy" id="2951"/>
    <lineage>
        <taxon>Eukaryota</taxon>
        <taxon>Sar</taxon>
        <taxon>Alveolata</taxon>
        <taxon>Dinophyceae</taxon>
        <taxon>Suessiales</taxon>
        <taxon>Symbiodiniaceae</taxon>
        <taxon>Symbiodinium</taxon>
    </lineage>
</organism>
<evidence type="ECO:0000313" key="2">
    <source>
        <dbReference type="EMBL" id="OLP84803.1"/>
    </source>
</evidence>
<dbReference type="AlphaFoldDB" id="A0A1Q9CPD7"/>
<comment type="caution">
    <text evidence="2">The sequence shown here is derived from an EMBL/GenBank/DDBJ whole genome shotgun (WGS) entry which is preliminary data.</text>
</comment>
<evidence type="ECO:0000313" key="3">
    <source>
        <dbReference type="Proteomes" id="UP000186817"/>
    </source>
</evidence>
<gene>
    <name evidence="2" type="ORF">AK812_SmicGene34278</name>
</gene>
<protein>
    <submittedName>
        <fullName evidence="2">Uncharacterized protein</fullName>
    </submittedName>
</protein>
<dbReference type="EMBL" id="LSRX01001017">
    <property type="protein sequence ID" value="OLP84803.1"/>
    <property type="molecule type" value="Genomic_DNA"/>
</dbReference>
<dbReference type="Proteomes" id="UP000186817">
    <property type="component" value="Unassembled WGS sequence"/>
</dbReference>
<feature type="region of interest" description="Disordered" evidence="1">
    <location>
        <begin position="172"/>
        <end position="204"/>
    </location>
</feature>
<sequence>MLRVMMNSNDCFKGEEYFAGACYKNCSAGLIVEGEEAAADAPRNADACHRDVSAAEPEARSFSFKERRNSKRSCSSEPCIFPSHLSFQGMFVCMGYAVVVALFSNLYDLNIDYSSPRKPGHCNSDEEIFEGMCYSPCASLTENSHPFRAGPSTCCKYEPPCFNFANLKSEGPSGGRRGHARSAVMTDPSADGDEEEEEEVPSQRVRLLSDSDLRWLVKLARLAKHELRTGNTCSCQCADGVHLATDCHFRMECSMDWEAEDLPLVLHAAFHFDGHSIATYKPHVTVGRFGVAGGHRP</sequence>
<proteinExistence type="predicted"/>